<proteinExistence type="predicted"/>
<evidence type="ECO:0000313" key="2">
    <source>
        <dbReference type="EMBL" id="MFD1055468.1"/>
    </source>
</evidence>
<reference evidence="3" key="1">
    <citation type="journal article" date="2019" name="Int. J. Syst. Evol. Microbiol.">
        <title>The Global Catalogue of Microorganisms (GCM) 10K type strain sequencing project: providing services to taxonomists for standard genome sequencing and annotation.</title>
        <authorList>
            <consortium name="The Broad Institute Genomics Platform"/>
            <consortium name="The Broad Institute Genome Sequencing Center for Infectious Disease"/>
            <person name="Wu L."/>
            <person name="Ma J."/>
        </authorList>
    </citation>
    <scope>NUCLEOTIDE SEQUENCE [LARGE SCALE GENOMIC DNA]</scope>
    <source>
        <strain evidence="3">CCUG 57508</strain>
    </source>
</reference>
<dbReference type="RefSeq" id="WP_386053505.1">
    <property type="nucleotide sequence ID" value="NZ_JBHTKH010000009.1"/>
</dbReference>
<name>A0ABW3MZF0_9MICO</name>
<accession>A0ABW3MZF0</accession>
<protein>
    <recommendedName>
        <fullName evidence="4">DUF4133 domain-containing protein</fullName>
    </recommendedName>
</protein>
<evidence type="ECO:0008006" key="4">
    <source>
        <dbReference type="Google" id="ProtNLM"/>
    </source>
</evidence>
<sequence length="58" mass="6246">MILAGVLFILAVLAWGFPVAVGGLLVAVFAFRAGQYHRGLGHARGIYRSHVSAIRGRR</sequence>
<organism evidence="2 3">
    <name type="scientific">Terrabacter terrigena</name>
    <dbReference type="NCBI Taxonomy" id="574718"/>
    <lineage>
        <taxon>Bacteria</taxon>
        <taxon>Bacillati</taxon>
        <taxon>Actinomycetota</taxon>
        <taxon>Actinomycetes</taxon>
        <taxon>Micrococcales</taxon>
        <taxon>Intrasporangiaceae</taxon>
        <taxon>Terrabacter</taxon>
    </lineage>
</organism>
<dbReference type="Proteomes" id="UP001597046">
    <property type="component" value="Unassembled WGS sequence"/>
</dbReference>
<evidence type="ECO:0000256" key="1">
    <source>
        <dbReference type="SAM" id="Phobius"/>
    </source>
</evidence>
<keyword evidence="1" id="KW-0812">Transmembrane</keyword>
<comment type="caution">
    <text evidence="2">The sequence shown here is derived from an EMBL/GenBank/DDBJ whole genome shotgun (WGS) entry which is preliminary data.</text>
</comment>
<feature type="transmembrane region" description="Helical" evidence="1">
    <location>
        <begin position="6"/>
        <end position="31"/>
    </location>
</feature>
<keyword evidence="3" id="KW-1185">Reference proteome</keyword>
<evidence type="ECO:0000313" key="3">
    <source>
        <dbReference type="Proteomes" id="UP001597046"/>
    </source>
</evidence>
<dbReference type="EMBL" id="JBHTKH010000009">
    <property type="protein sequence ID" value="MFD1055468.1"/>
    <property type="molecule type" value="Genomic_DNA"/>
</dbReference>
<keyword evidence="1" id="KW-1133">Transmembrane helix</keyword>
<keyword evidence="1" id="KW-0472">Membrane</keyword>
<gene>
    <name evidence="2" type="ORF">ACFQ2V_14225</name>
</gene>